<keyword evidence="8 10" id="KW-1133">Transmembrane helix</keyword>
<comment type="subcellular location">
    <subcellularLocation>
        <location evidence="1">Cell inner membrane</location>
        <topology evidence="1">Single-pass membrane protein</topology>
    </subcellularLocation>
</comment>
<evidence type="ECO:0000256" key="8">
    <source>
        <dbReference type="ARBA" id="ARBA00022989"/>
    </source>
</evidence>
<keyword evidence="7 10" id="KW-0812">Transmembrane</keyword>
<keyword evidence="4" id="KW-1003">Cell membrane</keyword>
<evidence type="ECO:0000256" key="2">
    <source>
        <dbReference type="ARBA" id="ARBA00009984"/>
    </source>
</evidence>
<gene>
    <name evidence="12" type="ORF">GCM10007853_20480</name>
</gene>
<keyword evidence="13" id="KW-1185">Reference proteome</keyword>
<evidence type="ECO:0000313" key="12">
    <source>
        <dbReference type="EMBL" id="GLQ24174.1"/>
    </source>
</evidence>
<dbReference type="InterPro" id="IPR000983">
    <property type="entry name" value="Bac_GSPG_pilin"/>
</dbReference>
<keyword evidence="9 10" id="KW-0472">Membrane</keyword>
<dbReference type="NCBIfam" id="TIGR01710">
    <property type="entry name" value="typeII_sec_gspG"/>
    <property type="match status" value="1"/>
</dbReference>
<accession>A0ABQ5VB07</accession>
<evidence type="ECO:0000256" key="6">
    <source>
        <dbReference type="ARBA" id="ARBA00022519"/>
    </source>
</evidence>
<dbReference type="InterPro" id="IPR012902">
    <property type="entry name" value="N_methyl_site"/>
</dbReference>
<evidence type="ECO:0000313" key="13">
    <source>
        <dbReference type="Proteomes" id="UP001161391"/>
    </source>
</evidence>
<dbReference type="Proteomes" id="UP001161391">
    <property type="component" value="Unassembled WGS sequence"/>
</dbReference>
<evidence type="ECO:0000256" key="3">
    <source>
        <dbReference type="ARBA" id="ARBA00020042"/>
    </source>
</evidence>
<dbReference type="InterPro" id="IPR013545">
    <property type="entry name" value="T2SS_protein-GspG_C"/>
</dbReference>
<evidence type="ECO:0000256" key="1">
    <source>
        <dbReference type="ARBA" id="ARBA00004377"/>
    </source>
</evidence>
<dbReference type="InterPro" id="IPR045584">
    <property type="entry name" value="Pilin-like"/>
</dbReference>
<protein>
    <recommendedName>
        <fullName evidence="3">Type II secretion system core protein G</fullName>
    </recommendedName>
</protein>
<sequence>MKQPTEHSRNRQPRNRSAEDGFTLTEVLVTMAIIGLLATGVVLAVLPRLGDASITKARADIASYETAMEFFRLDHFRFPTEQEGLQALVEAPAGLNAAKYPAEGYVQRLRDDPWGNAYVYRNPGEFGAFDILSYGADGQEGGEGADADIGNWQ</sequence>
<dbReference type="PRINTS" id="PR00813">
    <property type="entry name" value="BCTERIALGSPG"/>
</dbReference>
<evidence type="ECO:0000256" key="9">
    <source>
        <dbReference type="ARBA" id="ARBA00023136"/>
    </source>
</evidence>
<evidence type="ECO:0000256" key="5">
    <source>
        <dbReference type="ARBA" id="ARBA00022481"/>
    </source>
</evidence>
<feature type="domain" description="Type II secretion system protein GspG C-terminal" evidence="11">
    <location>
        <begin position="45"/>
        <end position="152"/>
    </location>
</feature>
<keyword evidence="5" id="KW-0488">Methylation</keyword>
<reference evidence="12" key="1">
    <citation type="journal article" date="2014" name="Int. J. Syst. Evol. Microbiol.">
        <title>Complete genome of a new Firmicutes species belonging to the dominant human colonic microbiota ('Ruminococcus bicirculans') reveals two chromosomes and a selective capacity to utilize plant glucans.</title>
        <authorList>
            <consortium name="NISC Comparative Sequencing Program"/>
            <person name="Wegmann U."/>
            <person name="Louis P."/>
            <person name="Goesmann A."/>
            <person name="Henrissat B."/>
            <person name="Duncan S.H."/>
            <person name="Flint H.J."/>
        </authorList>
    </citation>
    <scope>NUCLEOTIDE SEQUENCE</scope>
    <source>
        <strain evidence="12">NBRC 108219</strain>
    </source>
</reference>
<comment type="similarity">
    <text evidence="2">Belongs to the GSP G family.</text>
</comment>
<dbReference type="Pfam" id="PF08334">
    <property type="entry name" value="T2SSG"/>
    <property type="match status" value="1"/>
</dbReference>
<feature type="transmembrane region" description="Helical" evidence="10">
    <location>
        <begin position="21"/>
        <end position="46"/>
    </location>
</feature>
<evidence type="ECO:0000256" key="7">
    <source>
        <dbReference type="ARBA" id="ARBA00022692"/>
    </source>
</evidence>
<organism evidence="12 13">
    <name type="scientific">Algimonas ampicilliniresistens</name>
    <dbReference type="NCBI Taxonomy" id="1298735"/>
    <lineage>
        <taxon>Bacteria</taxon>
        <taxon>Pseudomonadati</taxon>
        <taxon>Pseudomonadota</taxon>
        <taxon>Alphaproteobacteria</taxon>
        <taxon>Maricaulales</taxon>
        <taxon>Robiginitomaculaceae</taxon>
        <taxon>Algimonas</taxon>
    </lineage>
</organism>
<comment type="caution">
    <text evidence="12">The sequence shown here is derived from an EMBL/GenBank/DDBJ whole genome shotgun (WGS) entry which is preliminary data.</text>
</comment>
<dbReference type="EMBL" id="BSNK01000002">
    <property type="protein sequence ID" value="GLQ24174.1"/>
    <property type="molecule type" value="Genomic_DNA"/>
</dbReference>
<dbReference type="Gene3D" id="3.30.700.10">
    <property type="entry name" value="Glycoprotein, Type 4 Pilin"/>
    <property type="match status" value="1"/>
</dbReference>
<proteinExistence type="inferred from homology"/>
<reference evidence="12" key="2">
    <citation type="submission" date="2023-01" db="EMBL/GenBank/DDBJ databases">
        <title>Draft genome sequence of Algimonas ampicilliniresistens strain NBRC 108219.</title>
        <authorList>
            <person name="Sun Q."/>
            <person name="Mori K."/>
        </authorList>
    </citation>
    <scope>NUCLEOTIDE SEQUENCE</scope>
    <source>
        <strain evidence="12">NBRC 108219</strain>
    </source>
</reference>
<dbReference type="NCBIfam" id="TIGR02532">
    <property type="entry name" value="IV_pilin_GFxxxE"/>
    <property type="match status" value="1"/>
</dbReference>
<dbReference type="Pfam" id="PF07963">
    <property type="entry name" value="N_methyl"/>
    <property type="match status" value="1"/>
</dbReference>
<keyword evidence="6" id="KW-0997">Cell inner membrane</keyword>
<evidence type="ECO:0000256" key="4">
    <source>
        <dbReference type="ARBA" id="ARBA00022475"/>
    </source>
</evidence>
<dbReference type="RefSeq" id="WP_284390345.1">
    <property type="nucleotide sequence ID" value="NZ_BSNK01000002.1"/>
</dbReference>
<name>A0ABQ5VB07_9PROT</name>
<evidence type="ECO:0000259" key="11">
    <source>
        <dbReference type="Pfam" id="PF08334"/>
    </source>
</evidence>
<evidence type="ECO:0000256" key="10">
    <source>
        <dbReference type="SAM" id="Phobius"/>
    </source>
</evidence>
<dbReference type="InterPro" id="IPR010054">
    <property type="entry name" value="Type2_sec_GspG"/>
</dbReference>
<dbReference type="SUPFAM" id="SSF54523">
    <property type="entry name" value="Pili subunits"/>
    <property type="match status" value="1"/>
</dbReference>